<keyword evidence="3" id="KW-1185">Reference proteome</keyword>
<protein>
    <submittedName>
        <fullName evidence="2">Uncharacterized protein</fullName>
    </submittedName>
</protein>
<comment type="caution">
    <text evidence="2">The sequence shown here is derived from an EMBL/GenBank/DDBJ whole genome shotgun (WGS) entry which is preliminary data.</text>
</comment>
<accession>A0A0L6V9W9</accession>
<gene>
    <name evidence="2" type="ORF">VP01_2127g1</name>
</gene>
<evidence type="ECO:0000313" key="3">
    <source>
        <dbReference type="Proteomes" id="UP000037035"/>
    </source>
</evidence>
<reference evidence="2 3" key="1">
    <citation type="submission" date="2015-08" db="EMBL/GenBank/DDBJ databases">
        <title>Next Generation Sequencing and Analysis of the Genome of Puccinia sorghi L Schw, the Causal Agent of Maize Common Rust.</title>
        <authorList>
            <person name="Rochi L."/>
            <person name="Burguener G."/>
            <person name="Darino M."/>
            <person name="Turjanski A."/>
            <person name="Kreff E."/>
            <person name="Dieguez M.J."/>
            <person name="Sacco F."/>
        </authorList>
    </citation>
    <scope>NUCLEOTIDE SEQUENCE [LARGE SCALE GENOMIC DNA]</scope>
    <source>
        <strain evidence="2 3">RO10H11247</strain>
    </source>
</reference>
<proteinExistence type="predicted"/>
<dbReference type="Proteomes" id="UP000037035">
    <property type="component" value="Unassembled WGS sequence"/>
</dbReference>
<dbReference type="VEuPathDB" id="FungiDB:VP01_2127g1"/>
<dbReference type="AlphaFoldDB" id="A0A0L6V9W9"/>
<feature type="transmembrane region" description="Helical" evidence="1">
    <location>
        <begin position="414"/>
        <end position="430"/>
    </location>
</feature>
<keyword evidence="1" id="KW-0812">Transmembrane</keyword>
<keyword evidence="1" id="KW-0472">Membrane</keyword>
<sequence length="504" mass="58573">MHFGGFQNGGFLKNTYIKDNNNRVIVEEQTCFKKGGFWTTHQLHNYLIILIKDADGVAQNNLASLGLANIIFRNILYLIFTWQDSCLEILHIFLHKFDASCVGIIAPVRLYYINQVFKGTWLCSEKKNSFSKYCKSLLNLLFQGGKSRLKIGFFLLRQPQNNIIVVSDETYLEEDSSNVELLVKIGTGYQRDKHLATSMVYKKWLEGIIYLQGAFREALGITMRFKISHGVLRDSKTFQKASILNIISQFLKCLFHRVFIIKSKCSVYLFFSLFISGILFILFFNHQHQYPGSFRRLFCKCDQKSDFQDCKKYPLNSTACSSHADSPRKILFLLQHFSRLILPSFEEQSLCSMHSDCAKTSTYANWWNLYDSLDGACCMSTAGSRGSFFAVKTPWNGSIIYLLKLRSRFNEEGYIYYHHIYYFSVTYPFFPYHKFSSFSVHIFSLSLIKILKVISTTYFSFIRFLLVENFINLKKAARNRLETLGNIFITSNQKQSIYFGIYSF</sequence>
<evidence type="ECO:0000313" key="2">
    <source>
        <dbReference type="EMBL" id="KNZ57558.1"/>
    </source>
</evidence>
<dbReference type="EMBL" id="LAVV01006978">
    <property type="protein sequence ID" value="KNZ57558.1"/>
    <property type="molecule type" value="Genomic_DNA"/>
</dbReference>
<keyword evidence="1" id="KW-1133">Transmembrane helix</keyword>
<feature type="transmembrane region" description="Helical" evidence="1">
    <location>
        <begin position="442"/>
        <end position="466"/>
    </location>
</feature>
<evidence type="ECO:0000256" key="1">
    <source>
        <dbReference type="SAM" id="Phobius"/>
    </source>
</evidence>
<name>A0A0L6V9W9_9BASI</name>
<feature type="transmembrane region" description="Helical" evidence="1">
    <location>
        <begin position="267"/>
        <end position="286"/>
    </location>
</feature>
<organism evidence="2 3">
    <name type="scientific">Puccinia sorghi</name>
    <dbReference type="NCBI Taxonomy" id="27349"/>
    <lineage>
        <taxon>Eukaryota</taxon>
        <taxon>Fungi</taxon>
        <taxon>Dikarya</taxon>
        <taxon>Basidiomycota</taxon>
        <taxon>Pucciniomycotina</taxon>
        <taxon>Pucciniomycetes</taxon>
        <taxon>Pucciniales</taxon>
        <taxon>Pucciniaceae</taxon>
        <taxon>Puccinia</taxon>
    </lineage>
</organism>